<keyword evidence="1" id="KW-1133">Transmembrane helix</keyword>
<evidence type="ECO:0000256" key="1">
    <source>
        <dbReference type="SAM" id="Phobius"/>
    </source>
</evidence>
<name>A0A2Z4GHI2_9BACT</name>
<dbReference type="Pfam" id="PF11146">
    <property type="entry name" value="DUF2905"/>
    <property type="match status" value="1"/>
</dbReference>
<accession>A0A2Z4GHI2</accession>
<keyword evidence="3" id="KW-1185">Reference proteome</keyword>
<dbReference type="KEGG" id="als:DJ013_21015"/>
<dbReference type="InterPro" id="IPR021320">
    <property type="entry name" value="DUF2905"/>
</dbReference>
<dbReference type="Proteomes" id="UP000249873">
    <property type="component" value="Chromosome"/>
</dbReference>
<protein>
    <submittedName>
        <fullName evidence="2">DUF2905 domain-containing protein</fullName>
    </submittedName>
</protein>
<feature type="transmembrane region" description="Helical" evidence="1">
    <location>
        <begin position="7"/>
        <end position="27"/>
    </location>
</feature>
<feature type="transmembrane region" description="Helical" evidence="1">
    <location>
        <begin position="49"/>
        <end position="70"/>
    </location>
</feature>
<keyword evidence="1" id="KW-0472">Membrane</keyword>
<dbReference type="AlphaFoldDB" id="A0A2Z4GHI2"/>
<sequence>MNQNLGKYIILAGLTLLIIGVLVYFFWDKLEWIGKLPGDISFEKGNTKIYFPVVTMILLSVLLNIILYIVRRFF</sequence>
<dbReference type="PANTHER" id="PTHR36443">
    <property type="entry name" value="BSR5223 PROTEIN"/>
    <property type="match status" value="1"/>
</dbReference>
<dbReference type="RefSeq" id="WP_111373894.1">
    <property type="nucleotide sequence ID" value="NZ_CP029480.1"/>
</dbReference>
<reference evidence="2 3" key="1">
    <citation type="submission" date="2018-05" db="EMBL/GenBank/DDBJ databases">
        <title>Complete genome sequence of Arcticibacterium luteifluviistationis SM1504T, a cytophagaceae bacterium isolated from Arctic surface seawater.</title>
        <authorList>
            <person name="Li Y."/>
            <person name="Qin Q.-L."/>
        </authorList>
    </citation>
    <scope>NUCLEOTIDE SEQUENCE [LARGE SCALE GENOMIC DNA]</scope>
    <source>
        <strain evidence="2 3">SM1504</strain>
    </source>
</reference>
<dbReference type="EMBL" id="CP029480">
    <property type="protein sequence ID" value="AWW00528.1"/>
    <property type="molecule type" value="Genomic_DNA"/>
</dbReference>
<evidence type="ECO:0000313" key="3">
    <source>
        <dbReference type="Proteomes" id="UP000249873"/>
    </source>
</evidence>
<evidence type="ECO:0000313" key="2">
    <source>
        <dbReference type="EMBL" id="AWW00528.1"/>
    </source>
</evidence>
<proteinExistence type="predicted"/>
<keyword evidence="1" id="KW-0812">Transmembrane</keyword>
<dbReference type="PANTHER" id="PTHR36443:SF1">
    <property type="entry name" value="BSR5223 PROTEIN"/>
    <property type="match status" value="1"/>
</dbReference>
<dbReference type="OrthoDB" id="680637at2"/>
<gene>
    <name evidence="2" type="ORF">DJ013_21015</name>
</gene>
<organism evidence="2 3">
    <name type="scientific">Arcticibacterium luteifluviistationis</name>
    <dbReference type="NCBI Taxonomy" id="1784714"/>
    <lineage>
        <taxon>Bacteria</taxon>
        <taxon>Pseudomonadati</taxon>
        <taxon>Bacteroidota</taxon>
        <taxon>Cytophagia</taxon>
        <taxon>Cytophagales</taxon>
        <taxon>Leadbetterellaceae</taxon>
        <taxon>Arcticibacterium</taxon>
    </lineage>
</organism>